<protein>
    <submittedName>
        <fullName evidence="9">Uncharacterized protein</fullName>
    </submittedName>
</protein>
<organism evidence="9 10">
    <name type="scientific">Phytophthora cactorum</name>
    <dbReference type="NCBI Taxonomy" id="29920"/>
    <lineage>
        <taxon>Eukaryota</taxon>
        <taxon>Sar</taxon>
        <taxon>Stramenopiles</taxon>
        <taxon>Oomycota</taxon>
        <taxon>Peronosporomycetes</taxon>
        <taxon>Peronosporales</taxon>
        <taxon>Peronosporaceae</taxon>
        <taxon>Phytophthora</taxon>
    </lineage>
</organism>
<feature type="chain" id="PRO_5039985583" evidence="2">
    <location>
        <begin position="25"/>
        <end position="354"/>
    </location>
</feature>
<evidence type="ECO:0000313" key="6">
    <source>
        <dbReference type="EMBL" id="KAG2966556.1"/>
    </source>
</evidence>
<keyword evidence="10" id="KW-1185">Reference proteome</keyword>
<reference evidence="9 10" key="1">
    <citation type="submission" date="2018-01" db="EMBL/GenBank/DDBJ databases">
        <title>Draft genome of the strawberry crown rot pathogen Phytophthora cactorum.</title>
        <authorList>
            <person name="Armitage A.D."/>
            <person name="Lysoe E."/>
            <person name="Nellist C.F."/>
            <person name="Harrison R.J."/>
            <person name="Brurberg M.B."/>
        </authorList>
    </citation>
    <scope>NUCLEOTIDE SEQUENCE [LARGE SCALE GENOMIC DNA]</scope>
    <source>
        <strain evidence="9 10">10300</strain>
    </source>
</reference>
<evidence type="ECO:0000313" key="5">
    <source>
        <dbReference type="EMBL" id="KAG2904104.1"/>
    </source>
</evidence>
<dbReference type="EMBL" id="MJFZ01000580">
    <property type="protein sequence ID" value="RAW27228.1"/>
    <property type="molecule type" value="Genomic_DNA"/>
</dbReference>
<accession>A0A329RVN5</accession>
<dbReference type="EMBL" id="RCML01001004">
    <property type="protein sequence ID" value="KAG2966556.1"/>
    <property type="molecule type" value="Genomic_DNA"/>
</dbReference>
<feature type="compositionally biased region" description="Low complexity" evidence="1">
    <location>
        <begin position="318"/>
        <end position="333"/>
    </location>
</feature>
<evidence type="ECO:0000313" key="8">
    <source>
        <dbReference type="EMBL" id="KAG6951816.1"/>
    </source>
</evidence>
<evidence type="ECO:0000313" key="3">
    <source>
        <dbReference type="EMBL" id="KAG2846691.1"/>
    </source>
</evidence>
<evidence type="ECO:0000313" key="4">
    <source>
        <dbReference type="EMBL" id="KAG2892148.1"/>
    </source>
</evidence>
<feature type="compositionally biased region" description="Acidic residues" evidence="1">
    <location>
        <begin position="280"/>
        <end position="299"/>
    </location>
</feature>
<dbReference type="AlphaFoldDB" id="A0A329RVN5"/>
<feature type="compositionally biased region" description="Acidic residues" evidence="1">
    <location>
        <begin position="264"/>
        <end position="273"/>
    </location>
</feature>
<feature type="region of interest" description="Disordered" evidence="1">
    <location>
        <begin position="200"/>
        <end position="354"/>
    </location>
</feature>
<sequence>MVNAKIHCTALVGAAALLLSGVSAHGYLGLPAVTFPNDVDKTQFIATIEASASGLSGSFSGSPATNTEAFWAAFNSSKFTSIKEFVTDLGQVVAAGANLECGLTDPNKTPQPLPVELEWTHSDTEGFTSSHEGPCEAWCDNTRVFQDTDCAAHFTTAPAKMPYDKAGCSGASRLTFYWLALHSSTWQIYANCAALEGGSGSYAPSQSNTTSESMGQANTPTVTTATPTPTIATPTATTSTPTTSGSVVTGTEDEEDRGSLDVAGSDEEDEDGDLVSGDADAIEEDCGSLDVAGSEEEDCGSLGVAGSEDEEDCGSLDAAGSETAESTTVSESSLNFDDVDGGYISGKVQPQKQN</sequence>
<proteinExistence type="predicted"/>
<dbReference type="Proteomes" id="UP000774804">
    <property type="component" value="Unassembled WGS sequence"/>
</dbReference>
<dbReference type="OrthoDB" id="166596at2759"/>
<dbReference type="Proteomes" id="UP000688947">
    <property type="component" value="Unassembled WGS sequence"/>
</dbReference>
<dbReference type="VEuPathDB" id="FungiDB:PC110_g16375"/>
<dbReference type="Proteomes" id="UP000697107">
    <property type="component" value="Unassembled WGS sequence"/>
</dbReference>
<feature type="compositionally biased region" description="Polar residues" evidence="1">
    <location>
        <begin position="202"/>
        <end position="218"/>
    </location>
</feature>
<comment type="caution">
    <text evidence="9">The sequence shown here is derived from an EMBL/GenBank/DDBJ whole genome shotgun (WGS) entry which is preliminary data.</text>
</comment>
<reference evidence="8" key="3">
    <citation type="submission" date="2021-01" db="EMBL/GenBank/DDBJ databases">
        <title>Phytophthora aleatoria, a newly-described species from Pinus radiata is distinct from Phytophthora cactorum isolates based on comparative genomics.</title>
        <authorList>
            <person name="Mcdougal R."/>
            <person name="Panda P."/>
            <person name="Williams N."/>
            <person name="Studholme D.J."/>
        </authorList>
    </citation>
    <scope>NUCLEOTIDE SEQUENCE</scope>
    <source>
        <strain evidence="8">NZFS 3830</strain>
    </source>
</reference>
<reference evidence="3" key="2">
    <citation type="submission" date="2018-10" db="EMBL/GenBank/DDBJ databases">
        <title>Effector identification in a new, highly contiguous assembly of the strawberry crown rot pathogen Phytophthora cactorum.</title>
        <authorList>
            <person name="Armitage A.D."/>
            <person name="Nellist C.F."/>
            <person name="Bates H."/>
            <person name="Vickerstaff R.J."/>
            <person name="Harrison R.J."/>
        </authorList>
    </citation>
    <scope>NUCLEOTIDE SEQUENCE</scope>
    <source>
        <strain evidence="3">15-7</strain>
        <strain evidence="4">4032</strain>
        <strain evidence="5">4040</strain>
        <strain evidence="6">P415</strain>
        <strain evidence="7">P421</strain>
    </source>
</reference>
<evidence type="ECO:0000256" key="1">
    <source>
        <dbReference type="SAM" id="MobiDB-lite"/>
    </source>
</evidence>
<evidence type="ECO:0000313" key="7">
    <source>
        <dbReference type="EMBL" id="KAG3213203.1"/>
    </source>
</evidence>
<dbReference type="EMBL" id="RCMV01000758">
    <property type="protein sequence ID" value="KAG3213203.1"/>
    <property type="molecule type" value="Genomic_DNA"/>
</dbReference>
<dbReference type="Proteomes" id="UP000760860">
    <property type="component" value="Unassembled WGS sequence"/>
</dbReference>
<evidence type="ECO:0000256" key="2">
    <source>
        <dbReference type="SAM" id="SignalP"/>
    </source>
</evidence>
<dbReference type="EMBL" id="RCMK01001034">
    <property type="protein sequence ID" value="KAG2904104.1"/>
    <property type="molecule type" value="Genomic_DNA"/>
</dbReference>
<dbReference type="Proteomes" id="UP000251314">
    <property type="component" value="Unassembled WGS sequence"/>
</dbReference>
<feature type="signal peptide" evidence="2">
    <location>
        <begin position="1"/>
        <end position="24"/>
    </location>
</feature>
<dbReference type="Proteomes" id="UP000736787">
    <property type="component" value="Unassembled WGS sequence"/>
</dbReference>
<dbReference type="EMBL" id="RCMI01001024">
    <property type="protein sequence ID" value="KAG2892148.1"/>
    <property type="molecule type" value="Genomic_DNA"/>
</dbReference>
<gene>
    <name evidence="8" type="ORF">JG687_00013364</name>
    <name evidence="9" type="ORF">PC110_g16375</name>
    <name evidence="3" type="ORF">PC113_g17916</name>
    <name evidence="4" type="ORF">PC115_g18950</name>
    <name evidence="5" type="ORF">PC117_g21111</name>
    <name evidence="6" type="ORF">PC118_g19105</name>
    <name evidence="7" type="ORF">PC129_g15858</name>
</gene>
<dbReference type="Proteomes" id="UP000735874">
    <property type="component" value="Unassembled WGS sequence"/>
</dbReference>
<evidence type="ECO:0000313" key="10">
    <source>
        <dbReference type="Proteomes" id="UP000251314"/>
    </source>
</evidence>
<name>A0A329RVN5_9STRA</name>
<keyword evidence="2" id="KW-0732">Signal</keyword>
<evidence type="ECO:0000313" key="9">
    <source>
        <dbReference type="EMBL" id="RAW27228.1"/>
    </source>
</evidence>
<dbReference type="EMBL" id="JAENGZ010000974">
    <property type="protein sequence ID" value="KAG6951816.1"/>
    <property type="molecule type" value="Genomic_DNA"/>
</dbReference>
<feature type="compositionally biased region" description="Low complexity" evidence="1">
    <location>
        <begin position="219"/>
        <end position="250"/>
    </location>
</feature>
<dbReference type="EMBL" id="RCMG01000805">
    <property type="protein sequence ID" value="KAG2846691.1"/>
    <property type="molecule type" value="Genomic_DNA"/>
</dbReference>